<keyword evidence="1" id="KW-0436">Ligase</keyword>
<dbReference type="GO" id="GO:0046872">
    <property type="term" value="F:metal ion binding"/>
    <property type="evidence" value="ECO:0007669"/>
    <property type="project" value="InterPro"/>
</dbReference>
<evidence type="ECO:0000256" key="1">
    <source>
        <dbReference type="ARBA" id="ARBA00022598"/>
    </source>
</evidence>
<dbReference type="EMBL" id="PYJM01000016">
    <property type="protein sequence ID" value="PUA41322.1"/>
    <property type="molecule type" value="Genomic_DNA"/>
</dbReference>
<dbReference type="PROSITE" id="PS50975">
    <property type="entry name" value="ATP_GRASP"/>
    <property type="match status" value="1"/>
</dbReference>
<dbReference type="GO" id="GO:0016874">
    <property type="term" value="F:ligase activity"/>
    <property type="evidence" value="ECO:0007669"/>
    <property type="project" value="UniProtKB-KW"/>
</dbReference>
<dbReference type="Pfam" id="PF13535">
    <property type="entry name" value="ATP-grasp_4"/>
    <property type="match status" value="1"/>
</dbReference>
<protein>
    <submittedName>
        <fullName evidence="6">Biotin carboxylase</fullName>
    </submittedName>
</protein>
<evidence type="ECO:0000256" key="2">
    <source>
        <dbReference type="ARBA" id="ARBA00022741"/>
    </source>
</evidence>
<evidence type="ECO:0000256" key="3">
    <source>
        <dbReference type="ARBA" id="ARBA00022840"/>
    </source>
</evidence>
<dbReference type="SUPFAM" id="SSF56059">
    <property type="entry name" value="Glutathione synthetase ATP-binding domain-like"/>
    <property type="match status" value="1"/>
</dbReference>
<dbReference type="InterPro" id="IPR052032">
    <property type="entry name" value="ATP-dep_AA_Ligase"/>
</dbReference>
<dbReference type="GO" id="GO:0005524">
    <property type="term" value="F:ATP binding"/>
    <property type="evidence" value="ECO:0007669"/>
    <property type="project" value="UniProtKB-UniRule"/>
</dbReference>
<dbReference type="PANTHER" id="PTHR43585:SF2">
    <property type="entry name" value="ATP-GRASP ENZYME FSQD"/>
    <property type="match status" value="1"/>
</dbReference>
<dbReference type="AlphaFoldDB" id="A0A2T6GB02"/>
<reference evidence="6 7" key="1">
    <citation type="submission" date="2018-03" db="EMBL/GenBank/DDBJ databases">
        <title>Draft genome sequence of the plant growth promoting rhizobacterium Pseudomonas protegens strain BNJ-SS-45 isolated from wheat (Triticum aestivum) rhizosphere.</title>
        <authorList>
            <person name="Bajpai A."/>
            <person name="Shende K."/>
            <person name="Meena N."/>
            <person name="Upadhyayula S.R."/>
            <person name="Suravajhala P."/>
            <person name="Medicherla K.M."/>
            <person name="Johri B.N."/>
        </authorList>
    </citation>
    <scope>NUCLEOTIDE SEQUENCE [LARGE SCALE GENOMIC DNA]</scope>
    <source>
        <strain evidence="6 7">BNJ-SS-45</strain>
    </source>
</reference>
<feature type="domain" description="ATP-grasp" evidence="5">
    <location>
        <begin position="129"/>
        <end position="330"/>
    </location>
</feature>
<evidence type="ECO:0000313" key="7">
    <source>
        <dbReference type="Proteomes" id="UP000244178"/>
    </source>
</evidence>
<evidence type="ECO:0000259" key="5">
    <source>
        <dbReference type="PROSITE" id="PS50975"/>
    </source>
</evidence>
<dbReference type="RefSeq" id="WP_108546568.1">
    <property type="nucleotide sequence ID" value="NZ_PYJM01000016.1"/>
</dbReference>
<dbReference type="Gene3D" id="3.30.470.20">
    <property type="entry name" value="ATP-grasp fold, B domain"/>
    <property type="match status" value="1"/>
</dbReference>
<sequence>MIKTVIFVTQTYLQWLSAEAIQDVKSSGIRLVLLVNAGEPILKSLDGFFDNIVPLTGRLGTNIRPVLPYEDILTVVKEEVRTAGAPETVRLFCQEEGHVLDAAAVRQALGIPGDRPELVSGFRDKILMKEKVRAAGIRIPLHVVLDLHLAVIDPAEYYLALKREMGAKLVIKPVDAAGSLNVFVVENTGDFIAAIEAIRLFENKFKYEVDEFIEGDMFQCDSFVQNGQVKFCGTFELGCTNFDFVQGRPLTGYPTLDPDVLKTLEDYNARVIKALGMQNGCTHHEFFVNPATGQPTFLEIACRSPGGVGVYFHIMNKHFNLIDAYLYQNTLPDRLGEIRLTQANNVVAALLPVGHGRIVSLNEPDVVSRYDIRWMVERGALVNANTIADAAGILTLYNDNHDELRSDFERLQQYVPVTCQPEQ</sequence>
<keyword evidence="2 4" id="KW-0547">Nucleotide-binding</keyword>
<proteinExistence type="predicted"/>
<accession>A0A2T6GB02</accession>
<evidence type="ECO:0000313" key="6">
    <source>
        <dbReference type="EMBL" id="PUA41322.1"/>
    </source>
</evidence>
<organism evidence="6 7">
    <name type="scientific">Pseudomonas protegens</name>
    <dbReference type="NCBI Taxonomy" id="380021"/>
    <lineage>
        <taxon>Bacteria</taxon>
        <taxon>Pseudomonadati</taxon>
        <taxon>Pseudomonadota</taxon>
        <taxon>Gammaproteobacteria</taxon>
        <taxon>Pseudomonadales</taxon>
        <taxon>Pseudomonadaceae</taxon>
        <taxon>Pseudomonas</taxon>
    </lineage>
</organism>
<dbReference type="PANTHER" id="PTHR43585">
    <property type="entry name" value="FUMIPYRROLE BIOSYNTHESIS PROTEIN C"/>
    <property type="match status" value="1"/>
</dbReference>
<name>A0A2T6GB02_9PSED</name>
<keyword evidence="3 4" id="KW-0067">ATP-binding</keyword>
<dbReference type="InterPro" id="IPR011761">
    <property type="entry name" value="ATP-grasp"/>
</dbReference>
<comment type="caution">
    <text evidence="6">The sequence shown here is derived from an EMBL/GenBank/DDBJ whole genome shotgun (WGS) entry which is preliminary data.</text>
</comment>
<dbReference type="Proteomes" id="UP000244178">
    <property type="component" value="Unassembled WGS sequence"/>
</dbReference>
<evidence type="ECO:0000256" key="4">
    <source>
        <dbReference type="PROSITE-ProRule" id="PRU00409"/>
    </source>
</evidence>
<gene>
    <name evidence="6" type="ORF">C5U62_32630</name>
</gene>